<keyword evidence="2" id="KW-1185">Reference proteome</keyword>
<reference evidence="2" key="1">
    <citation type="submission" date="2013-01" db="EMBL/GenBank/DDBJ databases">
        <title>Draft Genome Sequence of a Mulberry Tree, Morus notabilis C.K. Schneid.</title>
        <authorList>
            <person name="He N."/>
            <person name="Zhao S."/>
        </authorList>
    </citation>
    <scope>NUCLEOTIDE SEQUENCE</scope>
</reference>
<gene>
    <name evidence="1" type="ORF">L484_024680</name>
</gene>
<dbReference type="EMBL" id="KE344580">
    <property type="protein sequence ID" value="EXB68666.1"/>
    <property type="molecule type" value="Genomic_DNA"/>
</dbReference>
<name>W9RFA5_9ROSA</name>
<dbReference type="AlphaFoldDB" id="W9RFA5"/>
<dbReference type="Proteomes" id="UP000030645">
    <property type="component" value="Unassembled WGS sequence"/>
</dbReference>
<sequence length="62" mass="6962">MLENFGFCFGNEVDAANRLHSLRWDLKPDPAEEIAMITRNVADDREVERLSSLAPSRATVVS</sequence>
<organism evidence="1 2">
    <name type="scientific">Morus notabilis</name>
    <dbReference type="NCBI Taxonomy" id="981085"/>
    <lineage>
        <taxon>Eukaryota</taxon>
        <taxon>Viridiplantae</taxon>
        <taxon>Streptophyta</taxon>
        <taxon>Embryophyta</taxon>
        <taxon>Tracheophyta</taxon>
        <taxon>Spermatophyta</taxon>
        <taxon>Magnoliopsida</taxon>
        <taxon>eudicotyledons</taxon>
        <taxon>Gunneridae</taxon>
        <taxon>Pentapetalae</taxon>
        <taxon>rosids</taxon>
        <taxon>fabids</taxon>
        <taxon>Rosales</taxon>
        <taxon>Moraceae</taxon>
        <taxon>Moreae</taxon>
        <taxon>Morus</taxon>
    </lineage>
</organism>
<evidence type="ECO:0000313" key="1">
    <source>
        <dbReference type="EMBL" id="EXB68666.1"/>
    </source>
</evidence>
<protein>
    <submittedName>
        <fullName evidence="1">Uncharacterized protein</fullName>
    </submittedName>
</protein>
<proteinExistence type="predicted"/>
<accession>W9RFA5</accession>
<evidence type="ECO:0000313" key="2">
    <source>
        <dbReference type="Proteomes" id="UP000030645"/>
    </source>
</evidence>